<name>U1MT19_9MICO</name>
<evidence type="ECO:0000256" key="2">
    <source>
        <dbReference type="ARBA" id="ARBA00023002"/>
    </source>
</evidence>
<dbReference type="RefSeq" id="WP_021011007.1">
    <property type="nucleotide sequence ID" value="NZ_ASHR01000029.1"/>
</dbReference>
<reference evidence="6 7" key="1">
    <citation type="journal article" date="2013" name="Genome Announc.">
        <title>First draft genome sequence from a member of the genus agrococcus, isolated from modern microbialites.</title>
        <authorList>
            <person name="White R.A.III."/>
            <person name="Grassa C.J."/>
            <person name="Suttle C.A."/>
        </authorList>
    </citation>
    <scope>NUCLEOTIDE SEQUENCE [LARGE SCALE GENOMIC DNA]</scope>
    <source>
        <strain evidence="6 7">RW1</strain>
    </source>
</reference>
<dbReference type="SUPFAM" id="SSF52518">
    <property type="entry name" value="Thiamin diphosphate-binding fold (THDP-binding)"/>
    <property type="match status" value="1"/>
</dbReference>
<accession>U1MT19</accession>
<protein>
    <recommendedName>
        <fullName evidence="4">2-oxoisovalerate dehydrogenase subunit alpha</fullName>
        <ecNumber evidence="4">1.2.4.4</ecNumber>
    </recommendedName>
    <alternativeName>
        <fullName evidence="4">Branched-chain alpha-keto acid dehydrogenase E1 component alpha chain</fullName>
    </alternativeName>
</protein>
<gene>
    <name evidence="6" type="ORF">L332_04865</name>
</gene>
<dbReference type="AlphaFoldDB" id="U1MT19"/>
<dbReference type="GO" id="GO:0000287">
    <property type="term" value="F:magnesium ion binding"/>
    <property type="evidence" value="ECO:0007669"/>
    <property type="project" value="UniProtKB-ARBA"/>
</dbReference>
<dbReference type="Pfam" id="PF00676">
    <property type="entry name" value="E1_dh"/>
    <property type="match status" value="1"/>
</dbReference>
<dbReference type="Proteomes" id="UP000016462">
    <property type="component" value="Unassembled WGS sequence"/>
</dbReference>
<dbReference type="EMBL" id="ASHR01000029">
    <property type="protein sequence ID" value="ERG63785.1"/>
    <property type="molecule type" value="Genomic_DNA"/>
</dbReference>
<comment type="function">
    <text evidence="4">The branched-chain alpha-keto dehydrogenase complex catalyzes the overall conversion of alpha-keto acids to acyl-CoA and CO(2). It contains multiple copies of three enzymatic components: branched-chain alpha-keto acid decarboxylase (E1), lipoamide acyltransferase (E2) and lipoamide dehydrogenase (E3).</text>
</comment>
<proteinExistence type="inferred from homology"/>
<evidence type="ECO:0000313" key="7">
    <source>
        <dbReference type="Proteomes" id="UP000016462"/>
    </source>
</evidence>
<sequence>MSITVPAPDPALAAGLDCPLRVLDLDGTRLHDPLLDAHLGDIDESALADLYLDMVRVRRLDTEAFALTRQGHLVLWPPLLGQEAAQVGAARSLEQRDWVFGSYREHGFALLRGADMAEFARIWKAYAHGGWDPHEINMAPSQIIIGAQSLHGVGYAMAAKMDGSDEVALTAFGDGATSEGDVNEALVWASAFQAPVVFLCQNNQYAISEPVAVQSGGLPLALRPTGFGIPSMRVDGNDVLAMLAAGRIAVERARAGGGPTFIEAVTYRRGPHTTTDDPKRYRDEAEVEAWVAKDPIDRVERALERMGVDMDPVRAEAKVRADRLAKEFRAAAEHAEPPAAEEIFDNVYAQPSRRLERQRAEHLAFVASLAEESK</sequence>
<keyword evidence="2 4" id="KW-0560">Oxidoreductase</keyword>
<keyword evidence="3 4" id="KW-0786">Thiamine pyrophosphate</keyword>
<dbReference type="GO" id="GO:0009083">
    <property type="term" value="P:branched-chain amino acid catabolic process"/>
    <property type="evidence" value="ECO:0007669"/>
    <property type="project" value="TreeGrafter"/>
</dbReference>
<feature type="domain" description="Dehydrogenase E1 component" evidence="5">
    <location>
        <begin position="55"/>
        <end position="337"/>
    </location>
</feature>
<evidence type="ECO:0000256" key="4">
    <source>
        <dbReference type="RuleBase" id="RU365014"/>
    </source>
</evidence>
<dbReference type="GO" id="GO:0003863">
    <property type="term" value="F:branched-chain 2-oxo acid dehydrogenase activity"/>
    <property type="evidence" value="ECO:0007669"/>
    <property type="project" value="UniProtKB-EC"/>
</dbReference>
<evidence type="ECO:0000256" key="1">
    <source>
        <dbReference type="ARBA" id="ARBA00001964"/>
    </source>
</evidence>
<dbReference type="InterPro" id="IPR029061">
    <property type="entry name" value="THDP-binding"/>
</dbReference>
<dbReference type="PANTHER" id="PTHR43380">
    <property type="entry name" value="2-OXOISOVALERATE DEHYDROGENASE SUBUNIT ALPHA, MITOCHONDRIAL"/>
    <property type="match status" value="1"/>
</dbReference>
<evidence type="ECO:0000259" key="5">
    <source>
        <dbReference type="Pfam" id="PF00676"/>
    </source>
</evidence>
<organism evidence="6 7">
    <name type="scientific">Agrococcus pavilionensis RW1</name>
    <dbReference type="NCBI Taxonomy" id="1330458"/>
    <lineage>
        <taxon>Bacteria</taxon>
        <taxon>Bacillati</taxon>
        <taxon>Actinomycetota</taxon>
        <taxon>Actinomycetes</taxon>
        <taxon>Micrococcales</taxon>
        <taxon>Microbacteriaceae</taxon>
        <taxon>Agrococcus</taxon>
    </lineage>
</organism>
<comment type="similarity">
    <text evidence="4">Belongs to the BCKDHA family.</text>
</comment>
<comment type="cofactor">
    <cofactor evidence="1 4">
        <name>thiamine diphosphate</name>
        <dbReference type="ChEBI" id="CHEBI:58937"/>
    </cofactor>
</comment>
<dbReference type="EC" id="1.2.4.4" evidence="4"/>
<comment type="catalytic activity">
    <reaction evidence="4">
        <text>N(6)-[(R)-lipoyl]-L-lysyl-[protein] + 3-methyl-2-oxobutanoate + H(+) = N(6)-[(R)-S(8)-2-methylpropanoyldihydrolipoyl]-L-lysyl-[protein] + CO2</text>
        <dbReference type="Rhea" id="RHEA:13457"/>
        <dbReference type="Rhea" id="RHEA-COMP:10474"/>
        <dbReference type="Rhea" id="RHEA-COMP:10497"/>
        <dbReference type="ChEBI" id="CHEBI:11851"/>
        <dbReference type="ChEBI" id="CHEBI:15378"/>
        <dbReference type="ChEBI" id="CHEBI:16526"/>
        <dbReference type="ChEBI" id="CHEBI:83099"/>
        <dbReference type="ChEBI" id="CHEBI:83142"/>
        <dbReference type="EC" id="1.2.4.4"/>
    </reaction>
</comment>
<keyword evidence="7" id="KW-1185">Reference proteome</keyword>
<evidence type="ECO:0000313" key="6">
    <source>
        <dbReference type="EMBL" id="ERG63785.1"/>
    </source>
</evidence>
<dbReference type="InterPro" id="IPR050771">
    <property type="entry name" value="Alpha-ketoacid_DH_E1_comp"/>
</dbReference>
<dbReference type="InterPro" id="IPR001017">
    <property type="entry name" value="DH_E1"/>
</dbReference>
<dbReference type="CDD" id="cd02000">
    <property type="entry name" value="TPP_E1_PDC_ADC_BCADC"/>
    <property type="match status" value="1"/>
</dbReference>
<dbReference type="PANTHER" id="PTHR43380:SF1">
    <property type="entry name" value="2-OXOISOVALERATE DEHYDROGENASE SUBUNIT ALPHA, MITOCHONDRIAL"/>
    <property type="match status" value="1"/>
</dbReference>
<evidence type="ECO:0000256" key="3">
    <source>
        <dbReference type="ARBA" id="ARBA00023052"/>
    </source>
</evidence>
<comment type="caution">
    <text evidence="6">The sequence shown here is derived from an EMBL/GenBank/DDBJ whole genome shotgun (WGS) entry which is preliminary data.</text>
</comment>
<dbReference type="Gene3D" id="3.40.50.970">
    <property type="match status" value="1"/>
</dbReference>